<feature type="transmembrane region" description="Helical" evidence="6">
    <location>
        <begin position="187"/>
        <end position="208"/>
    </location>
</feature>
<feature type="transmembrane region" description="Helical" evidence="6">
    <location>
        <begin position="163"/>
        <end position="181"/>
    </location>
</feature>
<dbReference type="PANTHER" id="PTHR30250:SF11">
    <property type="entry name" value="O-ANTIGEN TRANSPORTER-RELATED"/>
    <property type="match status" value="1"/>
</dbReference>
<evidence type="ECO:0000256" key="5">
    <source>
        <dbReference type="ARBA" id="ARBA00023136"/>
    </source>
</evidence>
<evidence type="ECO:0000256" key="3">
    <source>
        <dbReference type="ARBA" id="ARBA00022692"/>
    </source>
</evidence>
<feature type="transmembrane region" description="Helical" evidence="6">
    <location>
        <begin position="16"/>
        <end position="36"/>
    </location>
</feature>
<evidence type="ECO:0000256" key="4">
    <source>
        <dbReference type="ARBA" id="ARBA00022989"/>
    </source>
</evidence>
<organism evidence="7 8">
    <name type="scientific">Pseudobutyrivibrio ruminis</name>
    <dbReference type="NCBI Taxonomy" id="46206"/>
    <lineage>
        <taxon>Bacteria</taxon>
        <taxon>Bacillati</taxon>
        <taxon>Bacillota</taxon>
        <taxon>Clostridia</taxon>
        <taxon>Lachnospirales</taxon>
        <taxon>Lachnospiraceae</taxon>
        <taxon>Pseudobutyrivibrio</taxon>
    </lineage>
</organism>
<comment type="subcellular location">
    <subcellularLocation>
        <location evidence="1">Cell membrane</location>
        <topology evidence="1">Multi-pass membrane protein</topology>
    </subcellularLocation>
</comment>
<evidence type="ECO:0000256" key="6">
    <source>
        <dbReference type="SAM" id="Phobius"/>
    </source>
</evidence>
<evidence type="ECO:0008006" key="9">
    <source>
        <dbReference type="Google" id="ProtNLM"/>
    </source>
</evidence>
<accession>A0A2G3DYN9</accession>
<protein>
    <recommendedName>
        <fullName evidence="9">Membrane protein involved in the export of O-antigen and teichoic acid</fullName>
    </recommendedName>
</protein>
<gene>
    <name evidence="7" type="ORF">CSX01_01260</name>
</gene>
<feature type="transmembrane region" description="Helical" evidence="6">
    <location>
        <begin position="126"/>
        <end position="142"/>
    </location>
</feature>
<sequence>MKMLTKLFNKIKSADFILVTLSTVVCSALSFVLNVYSKHEVDSKPMGIYSACLIVLAYMNYAQLGVLNAYNRDYPQALGRKDFDEANKQRNITVTFMLMIYALILVGFEAWVFFKYNGQIGVNQKGTFYAFGYGLCPIMILLKSFDDMANSTVRMQGKYNKSALIGFIRTVLAFGIGAAFIKLFGYYGLYAMMISSAFLGIVFFYKDAFKGVKLDFDFKYMKLMILGGLPLLINSLIWTIVQNVDKHVIQLFFKDPEDALGIYTVPTMGFTTMVLVPQTISQVFYIKISHLYGANKDEQELLDKAGHFTCLTSLISGAACAFVFYIMPIFVGVFMPKYTNGNVATQILIIGVAIYSTTMLFGNIFSVVKLNKSLIANSVALCIFNMIFSSALVLFIERSVNMVAIGTGLSYALYSLLLMIKLSRKFDYSFIKLFSRSWLPVLGIIIPSVLFYIFIENIYVAAGLALFTILLVCGIISRLFFKK</sequence>
<dbReference type="InterPro" id="IPR050833">
    <property type="entry name" value="Poly_Biosynth_Transport"/>
</dbReference>
<feature type="transmembrane region" description="Helical" evidence="6">
    <location>
        <begin position="261"/>
        <end position="286"/>
    </location>
</feature>
<evidence type="ECO:0000256" key="2">
    <source>
        <dbReference type="ARBA" id="ARBA00022475"/>
    </source>
</evidence>
<feature type="transmembrane region" description="Helical" evidence="6">
    <location>
        <begin position="433"/>
        <end position="455"/>
    </location>
</feature>
<evidence type="ECO:0000313" key="7">
    <source>
        <dbReference type="EMBL" id="PHU36167.1"/>
    </source>
</evidence>
<reference evidence="7 8" key="1">
    <citation type="submission" date="2017-10" db="EMBL/GenBank/DDBJ databases">
        <title>Resolving the taxonomy of Roseburia spp., Eubacterium rectale and Agathobacter spp. through phylogenomic analysis.</title>
        <authorList>
            <person name="Sheridan P.O."/>
            <person name="Walker A.W."/>
            <person name="Duncan S.H."/>
            <person name="Scott K.P."/>
            <person name="Toole P.W.O."/>
            <person name="Luis P."/>
            <person name="Flint H.J."/>
        </authorList>
    </citation>
    <scope>NUCLEOTIDE SEQUENCE [LARGE SCALE GENOMIC DNA]</scope>
    <source>
        <strain evidence="7 8">JK626</strain>
    </source>
</reference>
<feature type="transmembrane region" description="Helical" evidence="6">
    <location>
        <begin position="48"/>
        <end position="70"/>
    </location>
</feature>
<feature type="transmembrane region" description="Helical" evidence="6">
    <location>
        <begin position="307"/>
        <end position="331"/>
    </location>
</feature>
<keyword evidence="3 6" id="KW-0812">Transmembrane</keyword>
<comment type="caution">
    <text evidence="7">The sequence shown here is derived from an EMBL/GenBank/DDBJ whole genome shotgun (WGS) entry which is preliminary data.</text>
</comment>
<feature type="transmembrane region" description="Helical" evidence="6">
    <location>
        <begin position="461"/>
        <end position="481"/>
    </location>
</feature>
<feature type="transmembrane region" description="Helical" evidence="6">
    <location>
        <begin position="343"/>
        <end position="362"/>
    </location>
</feature>
<keyword evidence="5 6" id="KW-0472">Membrane</keyword>
<evidence type="ECO:0000256" key="1">
    <source>
        <dbReference type="ARBA" id="ARBA00004651"/>
    </source>
</evidence>
<feature type="transmembrane region" description="Helical" evidence="6">
    <location>
        <begin position="402"/>
        <end position="421"/>
    </location>
</feature>
<proteinExistence type="predicted"/>
<dbReference type="GO" id="GO:0005886">
    <property type="term" value="C:plasma membrane"/>
    <property type="evidence" value="ECO:0007669"/>
    <property type="project" value="UniProtKB-SubCell"/>
</dbReference>
<reference evidence="7 8" key="2">
    <citation type="submission" date="2017-10" db="EMBL/GenBank/DDBJ databases">
        <authorList>
            <person name="Banno H."/>
            <person name="Chua N.-H."/>
        </authorList>
    </citation>
    <scope>NUCLEOTIDE SEQUENCE [LARGE SCALE GENOMIC DNA]</scope>
    <source>
        <strain evidence="7 8">JK626</strain>
    </source>
</reference>
<keyword evidence="4 6" id="KW-1133">Transmembrane helix</keyword>
<dbReference type="AlphaFoldDB" id="A0A2G3DYN9"/>
<feature type="transmembrane region" description="Helical" evidence="6">
    <location>
        <begin position="374"/>
        <end position="396"/>
    </location>
</feature>
<dbReference type="PANTHER" id="PTHR30250">
    <property type="entry name" value="PST FAMILY PREDICTED COLANIC ACID TRANSPORTER"/>
    <property type="match status" value="1"/>
</dbReference>
<dbReference type="EMBL" id="PDYF01000006">
    <property type="protein sequence ID" value="PHU36167.1"/>
    <property type="molecule type" value="Genomic_DNA"/>
</dbReference>
<feature type="transmembrane region" description="Helical" evidence="6">
    <location>
        <begin position="91"/>
        <end position="114"/>
    </location>
</feature>
<dbReference type="Proteomes" id="UP000225889">
    <property type="component" value="Unassembled WGS sequence"/>
</dbReference>
<name>A0A2G3DYN9_9FIRM</name>
<keyword evidence="2" id="KW-1003">Cell membrane</keyword>
<evidence type="ECO:0000313" key="8">
    <source>
        <dbReference type="Proteomes" id="UP000225889"/>
    </source>
</evidence>
<feature type="transmembrane region" description="Helical" evidence="6">
    <location>
        <begin position="220"/>
        <end position="241"/>
    </location>
</feature>